<sequence length="352" mass="40007">MSRHNSSSSFPSCFRPSPTTAQHHHSPPPTPPPPISGHANLTTCLYHTDFALFSLTWSRSFLGGRSLHLNLLHHAFDSPPPPSSSPSFHLNIKPFFFWKRHGSKKLAPNILIFWDFSRARFGSGPEPVSAFYVAVVVEGDMTLLLGDLNKEAYAKTRAKQALDESPQPQALVLKREHVVAKNIYTTKAKLGGRIRDIQIDCGHNDDFSRLTFRVDNKRVLQIKRLKWKFRGNERIEVDGVPMHISWDVYNWLFENDSNDGHAVFMFRFEEDEQDINTQLSVGHWAQQQQQFWNFGMNGIEWRKMGKSFSSSSVSMSSAGSCSSSVMEWATMEESELSAGPTGFSLLVYAWRR</sequence>
<evidence type="ECO:0000313" key="2">
    <source>
        <dbReference type="EMBL" id="PRQ26915.1"/>
    </source>
</evidence>
<dbReference type="OMA" id="SHTTWVN"/>
<evidence type="ECO:0008006" key="4">
    <source>
        <dbReference type="Google" id="ProtNLM"/>
    </source>
</evidence>
<proteinExistence type="predicted"/>
<organism evidence="2 3">
    <name type="scientific">Rosa chinensis</name>
    <name type="common">China rose</name>
    <dbReference type="NCBI Taxonomy" id="74649"/>
    <lineage>
        <taxon>Eukaryota</taxon>
        <taxon>Viridiplantae</taxon>
        <taxon>Streptophyta</taxon>
        <taxon>Embryophyta</taxon>
        <taxon>Tracheophyta</taxon>
        <taxon>Spermatophyta</taxon>
        <taxon>Magnoliopsida</taxon>
        <taxon>eudicotyledons</taxon>
        <taxon>Gunneridae</taxon>
        <taxon>Pentapetalae</taxon>
        <taxon>rosids</taxon>
        <taxon>fabids</taxon>
        <taxon>Rosales</taxon>
        <taxon>Rosaceae</taxon>
        <taxon>Rosoideae</taxon>
        <taxon>Rosoideae incertae sedis</taxon>
        <taxon>Rosa</taxon>
    </lineage>
</organism>
<feature type="compositionally biased region" description="Low complexity" evidence="1">
    <location>
        <begin position="1"/>
        <end position="21"/>
    </location>
</feature>
<name>A0A2P6PYA5_ROSCH</name>
<dbReference type="Gramene" id="PRQ26915">
    <property type="protein sequence ID" value="PRQ26915"/>
    <property type="gene ID" value="RchiOBHm_Chr6g0299751"/>
</dbReference>
<dbReference type="OrthoDB" id="1894291at2759"/>
<dbReference type="Pfam" id="PF05910">
    <property type="entry name" value="DUF868"/>
    <property type="match status" value="1"/>
</dbReference>
<comment type="caution">
    <text evidence="2">The sequence shown here is derived from an EMBL/GenBank/DDBJ whole genome shotgun (WGS) entry which is preliminary data.</text>
</comment>
<dbReference type="InterPro" id="IPR008586">
    <property type="entry name" value="DUF868_pln"/>
</dbReference>
<keyword evidence="3" id="KW-1185">Reference proteome</keyword>
<reference evidence="2 3" key="1">
    <citation type="journal article" date="2018" name="Nat. Genet.">
        <title>The Rosa genome provides new insights in the design of modern roses.</title>
        <authorList>
            <person name="Bendahmane M."/>
        </authorList>
    </citation>
    <scope>NUCLEOTIDE SEQUENCE [LARGE SCALE GENOMIC DNA]</scope>
    <source>
        <strain evidence="3">cv. Old Blush</strain>
    </source>
</reference>
<dbReference type="AlphaFoldDB" id="A0A2P6PYA5"/>
<dbReference type="EMBL" id="PDCK01000044">
    <property type="protein sequence ID" value="PRQ26915.1"/>
    <property type="molecule type" value="Genomic_DNA"/>
</dbReference>
<dbReference type="STRING" id="74649.A0A2P6PYA5"/>
<evidence type="ECO:0000256" key="1">
    <source>
        <dbReference type="SAM" id="MobiDB-lite"/>
    </source>
</evidence>
<protein>
    <recommendedName>
        <fullName evidence="4">DUF868 family protein</fullName>
    </recommendedName>
</protein>
<evidence type="ECO:0000313" key="3">
    <source>
        <dbReference type="Proteomes" id="UP000238479"/>
    </source>
</evidence>
<dbReference type="PANTHER" id="PTHR31972:SF3">
    <property type="entry name" value="OS09G0416600 PROTEIN"/>
    <property type="match status" value="1"/>
</dbReference>
<dbReference type="PANTHER" id="PTHR31972">
    <property type="entry name" value="EXPRESSED PROTEIN"/>
    <property type="match status" value="1"/>
</dbReference>
<feature type="region of interest" description="Disordered" evidence="1">
    <location>
        <begin position="1"/>
        <end position="34"/>
    </location>
</feature>
<gene>
    <name evidence="2" type="ORF">RchiOBHm_Chr6g0299751</name>
</gene>
<accession>A0A2P6PYA5</accession>
<dbReference type="Proteomes" id="UP000238479">
    <property type="component" value="Chromosome 6"/>
</dbReference>